<protein>
    <recommendedName>
        <fullName evidence="1">Methyltransferase domain-containing protein</fullName>
    </recommendedName>
</protein>
<accession>A0A8S8X9Q7</accession>
<dbReference type="InterPro" id="IPR041698">
    <property type="entry name" value="Methyltransf_25"/>
</dbReference>
<dbReference type="Proteomes" id="UP000681075">
    <property type="component" value="Unassembled WGS sequence"/>
</dbReference>
<comment type="caution">
    <text evidence="2">The sequence shown here is derived from an EMBL/GenBank/DDBJ whole genome shotgun (WGS) entry which is preliminary data.</text>
</comment>
<evidence type="ECO:0000313" key="3">
    <source>
        <dbReference type="Proteomes" id="UP000681075"/>
    </source>
</evidence>
<dbReference type="InterPro" id="IPR050508">
    <property type="entry name" value="Methyltransf_Superfamily"/>
</dbReference>
<dbReference type="PANTHER" id="PTHR42912">
    <property type="entry name" value="METHYLTRANSFERASE"/>
    <property type="match status" value="1"/>
</dbReference>
<dbReference type="InterPro" id="IPR029063">
    <property type="entry name" value="SAM-dependent_MTases_sf"/>
</dbReference>
<feature type="domain" description="Methyltransferase" evidence="1">
    <location>
        <begin position="163"/>
        <end position="259"/>
    </location>
</feature>
<dbReference type="RefSeq" id="WP_420240984.1">
    <property type="nucleotide sequence ID" value="NZ_BOPV01000001.1"/>
</dbReference>
<evidence type="ECO:0000259" key="1">
    <source>
        <dbReference type="Pfam" id="PF13649"/>
    </source>
</evidence>
<dbReference type="CDD" id="cd02440">
    <property type="entry name" value="AdoMet_MTases"/>
    <property type="match status" value="1"/>
</dbReference>
<gene>
    <name evidence="2" type="ORF">TMPK1_03040</name>
</gene>
<dbReference type="SUPFAM" id="SSF53335">
    <property type="entry name" value="S-adenosyl-L-methionine-dependent methyltransferases"/>
    <property type="match status" value="1"/>
</dbReference>
<name>A0A8S8X9Q7_9PROT</name>
<organism evidence="2 3">
    <name type="scientific">Roseiterribacter gracilis</name>
    <dbReference type="NCBI Taxonomy" id="2812848"/>
    <lineage>
        <taxon>Bacteria</taxon>
        <taxon>Pseudomonadati</taxon>
        <taxon>Pseudomonadota</taxon>
        <taxon>Alphaproteobacteria</taxon>
        <taxon>Rhodospirillales</taxon>
        <taxon>Roseiterribacteraceae</taxon>
        <taxon>Roseiterribacter</taxon>
    </lineage>
</organism>
<reference evidence="2" key="1">
    <citation type="submission" date="2021-02" db="EMBL/GenBank/DDBJ databases">
        <title>Genome sequence of Rhodospirillales sp. strain TMPK1 isolated from soil.</title>
        <authorList>
            <person name="Nakai R."/>
            <person name="Kusada H."/>
            <person name="Tamaki H."/>
        </authorList>
    </citation>
    <scope>NUCLEOTIDE SEQUENCE</scope>
    <source>
        <strain evidence="2">TMPK1</strain>
    </source>
</reference>
<evidence type="ECO:0000313" key="2">
    <source>
        <dbReference type="EMBL" id="GIL38067.1"/>
    </source>
</evidence>
<dbReference type="Pfam" id="PF13649">
    <property type="entry name" value="Methyltransf_25"/>
    <property type="match status" value="1"/>
</dbReference>
<dbReference type="EMBL" id="BOPV01000001">
    <property type="protein sequence ID" value="GIL38067.1"/>
    <property type="molecule type" value="Genomic_DNA"/>
</dbReference>
<dbReference type="PANTHER" id="PTHR42912:SF93">
    <property type="entry name" value="N6-ADENOSINE-METHYLTRANSFERASE TMT1A"/>
    <property type="match status" value="1"/>
</dbReference>
<proteinExistence type="predicted"/>
<dbReference type="GO" id="GO:0008168">
    <property type="term" value="F:methyltransferase activity"/>
    <property type="evidence" value="ECO:0007669"/>
    <property type="project" value="TreeGrafter"/>
</dbReference>
<dbReference type="AlphaFoldDB" id="A0A8S8X9Q7"/>
<sequence>MSEVAIEDRAGLDFVLALRRAWATELYPQLRHEFDASGAKGDARAIAKTVHRLPTYPWFAWLERGSQKMLWRAVGDAIEHQAASIPFLDNGPSTVELDPTFDLPDWYTEWDIHVQPGGIWSSEAAALVYELGARLVMLGDNDDYKFHRLFTETAIPARDYRRIVDFGCGFGKSAWPLKQRFAQAEVIGVDLSGPCLELAAARSNERNLALRYRQADATATGLEDKSADLVTSTMFVHEIPQQILPAVFAEASRLLAPGGVLRFLDFHFTGDAFRDLAMIEHGTRNNEPFLPTTMQADLVAMARKAGFADARWVAFDERGAGRLDTLQWPARAEWHFPWAVLEAEMAAPAQAEDSR</sequence>
<keyword evidence="3" id="KW-1185">Reference proteome</keyword>
<dbReference type="Gene3D" id="3.40.50.150">
    <property type="entry name" value="Vaccinia Virus protein VP39"/>
    <property type="match status" value="1"/>
</dbReference>